<dbReference type="InterPro" id="IPR024445">
    <property type="entry name" value="Tnp_ISXO2-like"/>
</dbReference>
<proteinExistence type="predicted"/>
<dbReference type="InterPro" id="IPR053164">
    <property type="entry name" value="IS1016-like_transposase"/>
</dbReference>
<organism evidence="2 3">
    <name type="scientific">Caenorhabditis japonica</name>
    <dbReference type="NCBI Taxonomy" id="281687"/>
    <lineage>
        <taxon>Eukaryota</taxon>
        <taxon>Metazoa</taxon>
        <taxon>Ecdysozoa</taxon>
        <taxon>Nematoda</taxon>
        <taxon>Chromadorea</taxon>
        <taxon>Rhabditida</taxon>
        <taxon>Rhabditina</taxon>
        <taxon>Rhabditomorpha</taxon>
        <taxon>Rhabditoidea</taxon>
        <taxon>Rhabditidae</taxon>
        <taxon>Peloderinae</taxon>
        <taxon>Caenorhabditis</taxon>
    </lineage>
</organism>
<dbReference type="AlphaFoldDB" id="A0A8R1I3W7"/>
<dbReference type="Proteomes" id="UP000005237">
    <property type="component" value="Unassembled WGS sequence"/>
</dbReference>
<dbReference type="EnsemblMetazoa" id="CJA18998.1">
    <property type="protein sequence ID" value="CJA18998.1"/>
    <property type="gene ID" value="WBGene00138202"/>
</dbReference>
<protein>
    <submittedName>
        <fullName evidence="2">DDE_Tnp_IS1595 domain-containing protein</fullName>
    </submittedName>
</protein>
<evidence type="ECO:0000313" key="2">
    <source>
        <dbReference type="EnsemblMetazoa" id="CJA18998.1"/>
    </source>
</evidence>
<evidence type="ECO:0000313" key="3">
    <source>
        <dbReference type="Proteomes" id="UP000005237"/>
    </source>
</evidence>
<feature type="domain" description="ISXO2-like transposase" evidence="1">
    <location>
        <begin position="134"/>
        <end position="278"/>
    </location>
</feature>
<accession>A0A8R1I3W7</accession>
<reference evidence="2" key="2">
    <citation type="submission" date="2022-06" db="UniProtKB">
        <authorList>
            <consortium name="EnsemblMetazoa"/>
        </authorList>
    </citation>
    <scope>IDENTIFICATION</scope>
    <source>
        <strain evidence="2">DF5081</strain>
    </source>
</reference>
<dbReference type="NCBIfam" id="NF033547">
    <property type="entry name" value="transpos_IS1595"/>
    <property type="match status" value="1"/>
</dbReference>
<dbReference type="SMART" id="SM01126">
    <property type="entry name" value="DDE_Tnp_IS1595"/>
    <property type="match status" value="1"/>
</dbReference>
<reference evidence="3" key="1">
    <citation type="submission" date="2010-08" db="EMBL/GenBank/DDBJ databases">
        <authorList>
            <consortium name="Caenorhabditis japonica Sequencing Consortium"/>
            <person name="Wilson R.K."/>
        </authorList>
    </citation>
    <scope>NUCLEOTIDE SEQUENCE [LARGE SCALE GENOMIC DNA]</scope>
    <source>
        <strain evidence="3">DF5081</strain>
    </source>
</reference>
<evidence type="ECO:0000259" key="1">
    <source>
        <dbReference type="SMART" id="SM01126"/>
    </source>
</evidence>
<dbReference type="PANTHER" id="PTHR47163:SF2">
    <property type="entry name" value="SI:DKEY-17M8.2"/>
    <property type="match status" value="1"/>
</dbReference>
<sequence length="295" mass="33827">MQLGDIKSLNDITTHFPTEKDVVHLFMDCNLLKKEAKCEKCGKQMALRSRGSSYEWRCRLSKSKDCSSKTIKTGSFFQNTKLTLTQALKVMVMWIQKYSSGQISAEVGISQQTVCDWRNFLRELCVEIEKDYEKIGGQNHICEIDETNVHCRKYGVGKGLKEDWVLGGIDRENGRVFAQRVPNRTASTLVPLLQTKIEKNSIVYSDEWKSYSQLKKYFAGHYTVQHKTQFVNLIGSRAVCTNGIESLWSRLKKPFKISNGTSSALLDSYISEFVVRENEKDEFYTKVLEKLQGIL</sequence>
<dbReference type="Pfam" id="PF12762">
    <property type="entry name" value="DDE_Tnp_IS1595"/>
    <property type="match status" value="1"/>
</dbReference>
<name>A0A8R1I3W7_CAEJA</name>
<dbReference type="PANTHER" id="PTHR47163">
    <property type="entry name" value="DDE_TNP_IS1595 DOMAIN-CONTAINING PROTEIN"/>
    <property type="match status" value="1"/>
</dbReference>
<keyword evidence="3" id="KW-1185">Reference proteome</keyword>